<dbReference type="SUPFAM" id="SSF56784">
    <property type="entry name" value="HAD-like"/>
    <property type="match status" value="1"/>
</dbReference>
<dbReference type="Gene3D" id="3.40.50.1000">
    <property type="entry name" value="HAD superfamily/HAD-like"/>
    <property type="match status" value="1"/>
</dbReference>
<evidence type="ECO:0000313" key="1">
    <source>
        <dbReference type="EMBL" id="SES31102.1"/>
    </source>
</evidence>
<sequence>MTVFFDLDDTLYDQLEPFRKAVADTGFACSGEELYALFRRIRHHSDTMWPLYVNGEISLNEMRIVRAQKAFKDTGMEITEDEAAKLQDSYVFYQAQLSFYPGVENVFHLLQSANIQIGLITNGPGEHQRRKIEALGLSAWIPEELQFISEEIGLTKPDTAVFHYVNEKSGTLPEQSVYVGDNWINDIEPAKHSGWQAVWFNDRHLQQPKSVEPDAVATSFAELYDWLNEQYIPFEPERSAIE</sequence>
<name>A0A1H9WAY5_9BACI</name>
<dbReference type="SFLD" id="SFLDS00003">
    <property type="entry name" value="Haloacid_Dehalogenase"/>
    <property type="match status" value="1"/>
</dbReference>
<dbReference type="Proteomes" id="UP000199318">
    <property type="component" value="Unassembled WGS sequence"/>
</dbReference>
<dbReference type="RefSeq" id="WP_093074584.1">
    <property type="nucleotide sequence ID" value="NZ_FOGV01000031.1"/>
</dbReference>
<dbReference type="InterPro" id="IPR023214">
    <property type="entry name" value="HAD_sf"/>
</dbReference>
<comment type="caution">
    <text evidence="1">The sequence shown here is derived from an EMBL/GenBank/DDBJ whole genome shotgun (WGS) entry which is preliminary data.</text>
</comment>
<dbReference type="AlphaFoldDB" id="A0A1H9WAY5"/>
<dbReference type="PANTHER" id="PTHR47478">
    <property type="match status" value="1"/>
</dbReference>
<dbReference type="InterPro" id="IPR023198">
    <property type="entry name" value="PGP-like_dom2"/>
</dbReference>
<dbReference type="STRING" id="1464123.SAMN05444126_13121"/>
<proteinExistence type="predicted"/>
<reference evidence="2" key="1">
    <citation type="submission" date="2016-10" db="EMBL/GenBank/DDBJ databases">
        <authorList>
            <person name="de Groot N.N."/>
        </authorList>
    </citation>
    <scope>NUCLEOTIDE SEQUENCE [LARGE SCALE GENOMIC DNA]</scope>
    <source>
        <strain evidence="2">10nlg</strain>
    </source>
</reference>
<protein>
    <submittedName>
        <fullName evidence="1">Hydrolase of the HAD superfamily</fullName>
    </submittedName>
</protein>
<gene>
    <name evidence="1" type="ORF">SAMN05444126_13121</name>
</gene>
<dbReference type="Gene3D" id="1.10.150.240">
    <property type="entry name" value="Putative phosphatase, domain 2"/>
    <property type="match status" value="1"/>
</dbReference>
<dbReference type="EMBL" id="FOGV01000031">
    <property type="protein sequence ID" value="SES31102.1"/>
    <property type="molecule type" value="Genomic_DNA"/>
</dbReference>
<keyword evidence="1" id="KW-0378">Hydrolase</keyword>
<organism evidence="1 2">
    <name type="scientific">Salisediminibacterium halotolerans</name>
    <dbReference type="NCBI Taxonomy" id="517425"/>
    <lineage>
        <taxon>Bacteria</taxon>
        <taxon>Bacillati</taxon>
        <taxon>Bacillota</taxon>
        <taxon>Bacilli</taxon>
        <taxon>Bacillales</taxon>
        <taxon>Bacillaceae</taxon>
        <taxon>Salisediminibacterium</taxon>
    </lineage>
</organism>
<dbReference type="InterPro" id="IPR036412">
    <property type="entry name" value="HAD-like_sf"/>
</dbReference>
<dbReference type="NCBIfam" id="TIGR01549">
    <property type="entry name" value="HAD-SF-IA-v1"/>
    <property type="match status" value="1"/>
</dbReference>
<dbReference type="GO" id="GO:0016787">
    <property type="term" value="F:hydrolase activity"/>
    <property type="evidence" value="ECO:0007669"/>
    <property type="project" value="UniProtKB-KW"/>
</dbReference>
<keyword evidence="2" id="KW-1185">Reference proteome</keyword>
<dbReference type="InterPro" id="IPR052550">
    <property type="entry name" value="Pyrimidine_5'-ntase_YjjG"/>
</dbReference>
<dbReference type="PANTHER" id="PTHR47478:SF1">
    <property type="entry name" value="PYRIMIDINE 5'-NUCLEOTIDASE YJJG"/>
    <property type="match status" value="1"/>
</dbReference>
<dbReference type="Pfam" id="PF00702">
    <property type="entry name" value="Hydrolase"/>
    <property type="match status" value="1"/>
</dbReference>
<accession>A0A1H9WAY5</accession>
<evidence type="ECO:0000313" key="2">
    <source>
        <dbReference type="Proteomes" id="UP000199318"/>
    </source>
</evidence>
<dbReference type="OrthoDB" id="25198at2"/>
<dbReference type="InterPro" id="IPR006439">
    <property type="entry name" value="HAD-SF_hydro_IA"/>
</dbReference>
<dbReference type="SFLD" id="SFLDG01129">
    <property type="entry name" value="C1.5:_HAD__Beta-PGM__Phosphata"/>
    <property type="match status" value="1"/>
</dbReference>